<evidence type="ECO:0000259" key="12">
    <source>
        <dbReference type="PROSITE" id="PS51918"/>
    </source>
</evidence>
<evidence type="ECO:0000313" key="14">
    <source>
        <dbReference type="Proteomes" id="UP000177309"/>
    </source>
</evidence>
<evidence type="ECO:0000256" key="9">
    <source>
        <dbReference type="ARBA" id="ARBA00022723"/>
    </source>
</evidence>
<keyword evidence="8" id="KW-0949">S-adenosyl-L-methionine</keyword>
<dbReference type="AlphaFoldDB" id="A0A1F4TS01"/>
<reference evidence="13 14" key="1">
    <citation type="journal article" date="2016" name="Nat. Commun.">
        <title>Thousands of microbial genomes shed light on interconnected biogeochemical processes in an aquifer system.</title>
        <authorList>
            <person name="Anantharaman K."/>
            <person name="Brown C.T."/>
            <person name="Hug L.A."/>
            <person name="Sharon I."/>
            <person name="Castelle C.J."/>
            <person name="Probst A.J."/>
            <person name="Thomas B.C."/>
            <person name="Singh A."/>
            <person name="Wilkins M.J."/>
            <person name="Karaoz U."/>
            <person name="Brodie E.L."/>
            <person name="Williams K.H."/>
            <person name="Hubbard S.S."/>
            <person name="Banfield J.F."/>
        </authorList>
    </citation>
    <scope>NUCLEOTIDE SEQUENCE [LARGE SCALE GENOMIC DNA]</scope>
</reference>
<comment type="caution">
    <text evidence="13">The sequence shown here is derived from an EMBL/GenBank/DDBJ whole genome shotgun (WGS) entry which is preliminary data.</text>
</comment>
<evidence type="ECO:0000256" key="5">
    <source>
        <dbReference type="ARBA" id="ARBA00022552"/>
    </source>
</evidence>
<keyword evidence="6 13" id="KW-0489">Methyltransferase</keyword>
<dbReference type="PROSITE" id="PS51918">
    <property type="entry name" value="RADICAL_SAM"/>
    <property type="match status" value="1"/>
</dbReference>
<dbReference type="GO" id="GO:0046872">
    <property type="term" value="F:metal ion binding"/>
    <property type="evidence" value="ECO:0007669"/>
    <property type="project" value="UniProtKB-KW"/>
</dbReference>
<dbReference type="Gene3D" id="1.10.150.530">
    <property type="match status" value="1"/>
</dbReference>
<dbReference type="SFLD" id="SFLDS00029">
    <property type="entry name" value="Radical_SAM"/>
    <property type="match status" value="1"/>
</dbReference>
<dbReference type="InterPro" id="IPR027492">
    <property type="entry name" value="RNA_MTrfase_RlmN"/>
</dbReference>
<dbReference type="PIRSF" id="PIRSF006004">
    <property type="entry name" value="CHP00048"/>
    <property type="match status" value="1"/>
</dbReference>
<dbReference type="EMBL" id="MEUI01000001">
    <property type="protein sequence ID" value="OGC35436.1"/>
    <property type="molecule type" value="Genomic_DNA"/>
</dbReference>
<evidence type="ECO:0000256" key="7">
    <source>
        <dbReference type="ARBA" id="ARBA00022679"/>
    </source>
</evidence>
<dbReference type="Pfam" id="PF04055">
    <property type="entry name" value="Radical_SAM"/>
    <property type="match status" value="1"/>
</dbReference>
<comment type="subcellular location">
    <subcellularLocation>
        <location evidence="2">Cytoplasm</location>
    </subcellularLocation>
</comment>
<evidence type="ECO:0000256" key="1">
    <source>
        <dbReference type="ARBA" id="ARBA00001966"/>
    </source>
</evidence>
<keyword evidence="9" id="KW-0479">Metal-binding</keyword>
<evidence type="ECO:0000256" key="11">
    <source>
        <dbReference type="ARBA" id="ARBA00023014"/>
    </source>
</evidence>
<evidence type="ECO:0000256" key="2">
    <source>
        <dbReference type="ARBA" id="ARBA00004496"/>
    </source>
</evidence>
<evidence type="ECO:0000256" key="8">
    <source>
        <dbReference type="ARBA" id="ARBA00022691"/>
    </source>
</evidence>
<dbReference type="InterPro" id="IPR040072">
    <property type="entry name" value="Methyltransferase_A"/>
</dbReference>
<comment type="cofactor">
    <cofactor evidence="1">
        <name>[4Fe-4S] cluster</name>
        <dbReference type="ChEBI" id="CHEBI:49883"/>
    </cofactor>
</comment>
<evidence type="ECO:0000256" key="4">
    <source>
        <dbReference type="ARBA" id="ARBA00022490"/>
    </source>
</evidence>
<gene>
    <name evidence="13" type="ORF">A2462_03020</name>
</gene>
<keyword evidence="5" id="KW-0698">rRNA processing</keyword>
<dbReference type="CDD" id="cd01335">
    <property type="entry name" value="Radical_SAM"/>
    <property type="match status" value="1"/>
</dbReference>
<dbReference type="InterPro" id="IPR007197">
    <property type="entry name" value="rSAM"/>
</dbReference>
<name>A0A1F4TS01_UNCSA</name>
<keyword evidence="4" id="KW-0963">Cytoplasm</keyword>
<dbReference type="GO" id="GO:0070475">
    <property type="term" value="P:rRNA base methylation"/>
    <property type="evidence" value="ECO:0007669"/>
    <property type="project" value="InterPro"/>
</dbReference>
<dbReference type="Gene3D" id="3.20.20.70">
    <property type="entry name" value="Aldolase class I"/>
    <property type="match status" value="1"/>
</dbReference>
<dbReference type="GO" id="GO:0008173">
    <property type="term" value="F:RNA methyltransferase activity"/>
    <property type="evidence" value="ECO:0007669"/>
    <property type="project" value="InterPro"/>
</dbReference>
<dbReference type="SUPFAM" id="SSF102114">
    <property type="entry name" value="Radical SAM enzymes"/>
    <property type="match status" value="1"/>
</dbReference>
<sequence length="334" mass="37551">MISMKNLLGLSLQELEELLKSHTIKPVKAKELFKLINKKLSTDLDELTSFKQFERELLKKKHFISTLALKNLQKGQHTQKAAFKLNDGQIIETAFIDQNKERKTICLSSQVGCPIGCKFCATGQMGFKRNLTSTEIISQAYFFAQTEIISNIVFMGMGEPFLNFDNTVKAAKILNSPSGQNLATRKIVFSTIGIISGIEKLAKVKEPFRLAWSLVSPFEENRRKLIPYQKLPSIKETIAALANYQKKIRRRVTISYVLLKGINDTKKDIEELIKISRQLDALVNLIAYNPSPGLPFEEGNITATKELLQKEKILVTIRKSLGQDISAACGQLST</sequence>
<dbReference type="GO" id="GO:0030488">
    <property type="term" value="P:tRNA methylation"/>
    <property type="evidence" value="ECO:0007669"/>
    <property type="project" value="InterPro"/>
</dbReference>
<proteinExistence type="predicted"/>
<dbReference type="SFLD" id="SFLDG01062">
    <property type="entry name" value="methyltransferase_(Class_A)"/>
    <property type="match status" value="1"/>
</dbReference>
<evidence type="ECO:0000256" key="3">
    <source>
        <dbReference type="ARBA" id="ARBA00022485"/>
    </source>
</evidence>
<dbReference type="PANTHER" id="PTHR30544">
    <property type="entry name" value="23S RRNA METHYLTRANSFERASE"/>
    <property type="match status" value="1"/>
</dbReference>
<keyword evidence="3" id="KW-0004">4Fe-4S</keyword>
<dbReference type="NCBIfam" id="TIGR00048">
    <property type="entry name" value="rRNA_mod_RlmN"/>
    <property type="match status" value="1"/>
</dbReference>
<protein>
    <submittedName>
        <fullName evidence="13">23S rRNA (Adenine(2503)-C(2))-methyltransferase</fullName>
    </submittedName>
</protein>
<evidence type="ECO:0000256" key="10">
    <source>
        <dbReference type="ARBA" id="ARBA00023004"/>
    </source>
</evidence>
<dbReference type="PANTHER" id="PTHR30544:SF5">
    <property type="entry name" value="RADICAL SAM CORE DOMAIN-CONTAINING PROTEIN"/>
    <property type="match status" value="1"/>
</dbReference>
<dbReference type="Proteomes" id="UP000177309">
    <property type="component" value="Unassembled WGS sequence"/>
</dbReference>
<evidence type="ECO:0000256" key="6">
    <source>
        <dbReference type="ARBA" id="ARBA00022603"/>
    </source>
</evidence>
<feature type="domain" description="Radical SAM core" evidence="12">
    <location>
        <begin position="99"/>
        <end position="324"/>
    </location>
</feature>
<dbReference type="InterPro" id="IPR013785">
    <property type="entry name" value="Aldolase_TIM"/>
</dbReference>
<dbReference type="GO" id="GO:0005737">
    <property type="term" value="C:cytoplasm"/>
    <property type="evidence" value="ECO:0007669"/>
    <property type="project" value="UniProtKB-SubCell"/>
</dbReference>
<dbReference type="GO" id="GO:0051539">
    <property type="term" value="F:4 iron, 4 sulfur cluster binding"/>
    <property type="evidence" value="ECO:0007669"/>
    <property type="project" value="UniProtKB-KW"/>
</dbReference>
<keyword evidence="10" id="KW-0408">Iron</keyword>
<keyword evidence="7 13" id="KW-0808">Transferase</keyword>
<organism evidence="13 14">
    <name type="scientific">candidate division WOR-1 bacterium RIFOXYC2_FULL_41_25</name>
    <dbReference type="NCBI Taxonomy" id="1802586"/>
    <lineage>
        <taxon>Bacteria</taxon>
        <taxon>Bacillati</taxon>
        <taxon>Saganbacteria</taxon>
    </lineage>
</organism>
<keyword evidence="11" id="KW-0411">Iron-sulfur</keyword>
<accession>A0A1F4TS01</accession>
<dbReference type="InterPro" id="IPR004383">
    <property type="entry name" value="rRNA_lsu_MTrfase_RlmN/Cfr"/>
</dbReference>
<dbReference type="InterPro" id="IPR058240">
    <property type="entry name" value="rSAM_sf"/>
</dbReference>
<dbReference type="SFLD" id="SFLDF00275">
    <property type="entry name" value="adenosine_C2_methyltransferase"/>
    <property type="match status" value="1"/>
</dbReference>
<evidence type="ECO:0000313" key="13">
    <source>
        <dbReference type="EMBL" id="OGC35436.1"/>
    </source>
</evidence>